<dbReference type="EnsemblMetazoa" id="OVOC4737.1">
    <property type="protein sequence ID" value="OVOC4737.1"/>
    <property type="gene ID" value="WBGene00241546"/>
</dbReference>
<name>A0A8R1TTD2_ONCVO</name>
<dbReference type="EMBL" id="CMVM020000144">
    <property type="status" value="NOT_ANNOTATED_CDS"/>
    <property type="molecule type" value="Genomic_DNA"/>
</dbReference>
<reference evidence="1" key="2">
    <citation type="submission" date="2022-06" db="UniProtKB">
        <authorList>
            <consortium name="EnsemblMetazoa"/>
        </authorList>
    </citation>
    <scope>IDENTIFICATION</scope>
</reference>
<sequence length="88" mass="10225">MNPHYQSLEGKYHILQKTVQLFKNDFNRSSVHILRSNREERRGWSRVSSCTDDASNRKLAVRLSLSQRSVSKDVYICITCAHNLISMV</sequence>
<dbReference type="AlphaFoldDB" id="A0A8R1TTD2"/>
<organism evidence="1 2">
    <name type="scientific">Onchocerca volvulus</name>
    <dbReference type="NCBI Taxonomy" id="6282"/>
    <lineage>
        <taxon>Eukaryota</taxon>
        <taxon>Metazoa</taxon>
        <taxon>Ecdysozoa</taxon>
        <taxon>Nematoda</taxon>
        <taxon>Chromadorea</taxon>
        <taxon>Rhabditida</taxon>
        <taxon>Spirurina</taxon>
        <taxon>Spiruromorpha</taxon>
        <taxon>Filarioidea</taxon>
        <taxon>Onchocercidae</taxon>
        <taxon>Onchocerca</taxon>
    </lineage>
</organism>
<protein>
    <submittedName>
        <fullName evidence="1">Uncharacterized protein</fullName>
    </submittedName>
</protein>
<accession>A0A8R1TTD2</accession>
<reference evidence="2" key="1">
    <citation type="submission" date="2013-10" db="EMBL/GenBank/DDBJ databases">
        <title>Genome sequencing of Onchocerca volvulus.</title>
        <authorList>
            <person name="Cotton J."/>
            <person name="Tsai J."/>
            <person name="Stanley E."/>
            <person name="Tracey A."/>
            <person name="Holroyd N."/>
            <person name="Lustigman S."/>
            <person name="Berriman M."/>
        </authorList>
    </citation>
    <scope>NUCLEOTIDE SEQUENCE</scope>
</reference>
<evidence type="ECO:0000313" key="1">
    <source>
        <dbReference type="EnsemblMetazoa" id="OVOC4737.1"/>
    </source>
</evidence>
<dbReference type="Proteomes" id="UP000024404">
    <property type="component" value="Unassembled WGS sequence"/>
</dbReference>
<proteinExistence type="predicted"/>
<keyword evidence="2" id="KW-1185">Reference proteome</keyword>
<evidence type="ECO:0000313" key="2">
    <source>
        <dbReference type="Proteomes" id="UP000024404"/>
    </source>
</evidence>